<comment type="caution">
    <text evidence="2">The sequence shown here is derived from an EMBL/GenBank/DDBJ whole genome shotgun (WGS) entry which is preliminary data.</text>
</comment>
<reference evidence="2 3" key="1">
    <citation type="journal article" date="2024" name="IMA Fungus">
        <title>IMA Genome - F19 : A genome assembly and annotation guide to empower mycologists, including annotated draft genome sequences of Ceratocystis pirilliformis, Diaporthe australafricana, Fusarium ophioides, Paecilomyces lecythidis, and Sporothrix stenoceras.</title>
        <authorList>
            <person name="Aylward J."/>
            <person name="Wilson A.M."/>
            <person name="Visagie C.M."/>
            <person name="Spraker J."/>
            <person name="Barnes I."/>
            <person name="Buitendag C."/>
            <person name="Ceriani C."/>
            <person name="Del Mar Angel L."/>
            <person name="du Plessis D."/>
            <person name="Fuchs T."/>
            <person name="Gasser K."/>
            <person name="Kramer D."/>
            <person name="Li W."/>
            <person name="Munsamy K."/>
            <person name="Piso A."/>
            <person name="Price J.L."/>
            <person name="Sonnekus B."/>
            <person name="Thomas C."/>
            <person name="van der Nest A."/>
            <person name="van Dijk A."/>
            <person name="van Heerden A."/>
            <person name="van Vuuren N."/>
            <person name="Yilmaz N."/>
            <person name="Duong T.A."/>
            <person name="van der Merwe N.A."/>
            <person name="Wingfield M.J."/>
            <person name="Wingfield B.D."/>
        </authorList>
    </citation>
    <scope>NUCLEOTIDE SEQUENCE [LARGE SCALE GENOMIC DNA]</scope>
    <source>
        <strain evidence="2 3">CMW 18167</strain>
    </source>
</reference>
<dbReference type="Pfam" id="PF19117">
    <property type="entry name" value="Mim2"/>
    <property type="match status" value="1"/>
</dbReference>
<dbReference type="InterPro" id="IPR037652">
    <property type="entry name" value="Mim2"/>
</dbReference>
<feature type="compositionally biased region" description="Acidic residues" evidence="1">
    <location>
        <begin position="51"/>
        <end position="61"/>
    </location>
</feature>
<sequence length="126" mass="13724">MSTSGPSPGYSPSASAYMVSSNYNSYQSNSDDEVASLPSESTSGSDVGSLSDDEYSDAEEEWKESIQQLELLLTMVLVPFIGKYMGRRCAYWGWTKFMEWKYPVEVVVTNKAAFKGAGAVEAASSL</sequence>
<dbReference type="Proteomes" id="UP001583193">
    <property type="component" value="Unassembled WGS sequence"/>
</dbReference>
<dbReference type="PANTHER" id="PTHR28230">
    <property type="entry name" value="CHROMOSOME 1, WHOLE GENOME SHOTGUN SEQUENCE"/>
    <property type="match status" value="1"/>
</dbReference>
<evidence type="ECO:0000313" key="3">
    <source>
        <dbReference type="Proteomes" id="UP001583193"/>
    </source>
</evidence>
<name>A0ABR3X9G1_9EURO</name>
<dbReference type="PANTHER" id="PTHR28230:SF1">
    <property type="entry name" value="MITOCHONDRIAL IMPORT PROTEIN 2"/>
    <property type="match status" value="1"/>
</dbReference>
<proteinExistence type="predicted"/>
<gene>
    <name evidence="2" type="ORF">Plec18167_006706</name>
</gene>
<evidence type="ECO:0000256" key="1">
    <source>
        <dbReference type="SAM" id="MobiDB-lite"/>
    </source>
</evidence>
<evidence type="ECO:0000313" key="2">
    <source>
        <dbReference type="EMBL" id="KAL1872588.1"/>
    </source>
</evidence>
<accession>A0ABR3X9G1</accession>
<dbReference type="EMBL" id="JAVDPF010000024">
    <property type="protein sequence ID" value="KAL1872588.1"/>
    <property type="molecule type" value="Genomic_DNA"/>
</dbReference>
<feature type="compositionally biased region" description="Polar residues" evidence="1">
    <location>
        <begin position="38"/>
        <end position="48"/>
    </location>
</feature>
<feature type="region of interest" description="Disordered" evidence="1">
    <location>
        <begin position="25"/>
        <end position="61"/>
    </location>
</feature>
<keyword evidence="3" id="KW-1185">Reference proteome</keyword>
<organism evidence="2 3">
    <name type="scientific">Paecilomyces lecythidis</name>
    <dbReference type="NCBI Taxonomy" id="3004212"/>
    <lineage>
        <taxon>Eukaryota</taxon>
        <taxon>Fungi</taxon>
        <taxon>Dikarya</taxon>
        <taxon>Ascomycota</taxon>
        <taxon>Pezizomycotina</taxon>
        <taxon>Eurotiomycetes</taxon>
        <taxon>Eurotiomycetidae</taxon>
        <taxon>Eurotiales</taxon>
        <taxon>Thermoascaceae</taxon>
        <taxon>Paecilomyces</taxon>
    </lineage>
</organism>
<protein>
    <submittedName>
        <fullName evidence="2">Uncharacterized protein</fullName>
    </submittedName>
</protein>